<reference evidence="1 2" key="1">
    <citation type="submission" date="2018-06" db="EMBL/GenBank/DDBJ databases">
        <title>Comparative genomics reveals the genomic features of Rhizophagus irregularis, R. cerebriforme, R. diaphanum and Gigaspora rosea, and their symbiotic lifestyle signature.</title>
        <authorList>
            <person name="Morin E."/>
            <person name="San Clemente H."/>
            <person name="Chen E.C.H."/>
            <person name="De La Providencia I."/>
            <person name="Hainaut M."/>
            <person name="Kuo A."/>
            <person name="Kohler A."/>
            <person name="Murat C."/>
            <person name="Tang N."/>
            <person name="Roy S."/>
            <person name="Loubradou J."/>
            <person name="Henrissat B."/>
            <person name="Grigoriev I.V."/>
            <person name="Corradi N."/>
            <person name="Roux C."/>
            <person name="Martin F.M."/>
        </authorList>
    </citation>
    <scope>NUCLEOTIDE SEQUENCE [LARGE SCALE GENOMIC DNA]</scope>
    <source>
        <strain evidence="1 2">DAOM 227022</strain>
    </source>
</reference>
<comment type="caution">
    <text evidence="1">The sequence shown here is derived from an EMBL/GenBank/DDBJ whole genome shotgun (WGS) entry which is preliminary data.</text>
</comment>
<accession>A0A397SC56</accession>
<dbReference type="Proteomes" id="UP000265703">
    <property type="component" value="Unassembled WGS sequence"/>
</dbReference>
<evidence type="ECO:0000313" key="2">
    <source>
        <dbReference type="Proteomes" id="UP000265703"/>
    </source>
</evidence>
<protein>
    <submittedName>
        <fullName evidence="1">Uncharacterized protein</fullName>
    </submittedName>
</protein>
<name>A0A397SC56_9GLOM</name>
<organism evidence="1 2">
    <name type="scientific">Glomus cerebriforme</name>
    <dbReference type="NCBI Taxonomy" id="658196"/>
    <lineage>
        <taxon>Eukaryota</taxon>
        <taxon>Fungi</taxon>
        <taxon>Fungi incertae sedis</taxon>
        <taxon>Mucoromycota</taxon>
        <taxon>Glomeromycotina</taxon>
        <taxon>Glomeromycetes</taxon>
        <taxon>Glomerales</taxon>
        <taxon>Glomeraceae</taxon>
        <taxon>Glomus</taxon>
    </lineage>
</organism>
<dbReference type="AlphaFoldDB" id="A0A397SC56"/>
<dbReference type="EMBL" id="QKYT01000563">
    <property type="protein sequence ID" value="RIA83538.1"/>
    <property type="molecule type" value="Genomic_DNA"/>
</dbReference>
<proteinExistence type="predicted"/>
<sequence>MSRYTTMCAGYRQMGNLKSAIMDYIGLSQKFFKDKNILKQFYLNSMNYLSIICWK</sequence>
<gene>
    <name evidence="1" type="ORF">C1645_458565</name>
</gene>
<keyword evidence="2" id="KW-1185">Reference proteome</keyword>
<evidence type="ECO:0000313" key="1">
    <source>
        <dbReference type="EMBL" id="RIA83538.1"/>
    </source>
</evidence>